<name>A0AAV4HZ20_9GAST</name>
<evidence type="ECO:0008006" key="4">
    <source>
        <dbReference type="Google" id="ProtNLM"/>
    </source>
</evidence>
<proteinExistence type="predicted"/>
<evidence type="ECO:0000256" key="1">
    <source>
        <dbReference type="SAM" id="Phobius"/>
    </source>
</evidence>
<keyword evidence="3" id="KW-1185">Reference proteome</keyword>
<keyword evidence="1" id="KW-0472">Membrane</keyword>
<evidence type="ECO:0000313" key="3">
    <source>
        <dbReference type="Proteomes" id="UP000762676"/>
    </source>
</evidence>
<reference evidence="2 3" key="1">
    <citation type="journal article" date="2021" name="Elife">
        <title>Chloroplast acquisition without the gene transfer in kleptoplastic sea slugs, Plakobranchus ocellatus.</title>
        <authorList>
            <person name="Maeda T."/>
            <person name="Takahashi S."/>
            <person name="Yoshida T."/>
            <person name="Shimamura S."/>
            <person name="Takaki Y."/>
            <person name="Nagai Y."/>
            <person name="Toyoda A."/>
            <person name="Suzuki Y."/>
            <person name="Arimoto A."/>
            <person name="Ishii H."/>
            <person name="Satoh N."/>
            <person name="Nishiyama T."/>
            <person name="Hasebe M."/>
            <person name="Maruyama T."/>
            <person name="Minagawa J."/>
            <person name="Obokata J."/>
            <person name="Shigenobu S."/>
        </authorList>
    </citation>
    <scope>NUCLEOTIDE SEQUENCE [LARGE SCALE GENOMIC DNA]</scope>
</reference>
<protein>
    <recommendedName>
        <fullName evidence="4">Secreted protein</fullName>
    </recommendedName>
</protein>
<sequence length="207" mass="23153">MIIIIIIIIVVVVVVVVVVVEVVVVVVVVVVLEVIVVVAANESCRTQSNPASARPRSLHVVVGFGCPRKSSCYGRQLASLTQPRTEKEKAPWKRQKRRWGRGRGGLLGWEIGSWSGVYELTHTRSNGRAATQAAHTTIFPPVHSHCESVPIHVSAAHRLWCGWLSRPCDCRLTEPRQRNQAMRKRGGEMRPRNTLHTWRIPRLITAT</sequence>
<keyword evidence="1" id="KW-1133">Transmembrane helix</keyword>
<gene>
    <name evidence="2" type="ORF">ElyMa_001143800</name>
</gene>
<feature type="transmembrane region" description="Helical" evidence="1">
    <location>
        <begin position="7"/>
        <end position="40"/>
    </location>
</feature>
<dbReference type="Proteomes" id="UP000762676">
    <property type="component" value="Unassembled WGS sequence"/>
</dbReference>
<evidence type="ECO:0000313" key="2">
    <source>
        <dbReference type="EMBL" id="GFS03197.1"/>
    </source>
</evidence>
<comment type="caution">
    <text evidence="2">The sequence shown here is derived from an EMBL/GenBank/DDBJ whole genome shotgun (WGS) entry which is preliminary data.</text>
</comment>
<keyword evidence="1" id="KW-0812">Transmembrane</keyword>
<dbReference type="EMBL" id="BMAT01002261">
    <property type="protein sequence ID" value="GFS03197.1"/>
    <property type="molecule type" value="Genomic_DNA"/>
</dbReference>
<dbReference type="AlphaFoldDB" id="A0AAV4HZ20"/>
<organism evidence="2 3">
    <name type="scientific">Elysia marginata</name>
    <dbReference type="NCBI Taxonomy" id="1093978"/>
    <lineage>
        <taxon>Eukaryota</taxon>
        <taxon>Metazoa</taxon>
        <taxon>Spiralia</taxon>
        <taxon>Lophotrochozoa</taxon>
        <taxon>Mollusca</taxon>
        <taxon>Gastropoda</taxon>
        <taxon>Heterobranchia</taxon>
        <taxon>Euthyneura</taxon>
        <taxon>Panpulmonata</taxon>
        <taxon>Sacoglossa</taxon>
        <taxon>Placobranchoidea</taxon>
        <taxon>Plakobranchidae</taxon>
        <taxon>Elysia</taxon>
    </lineage>
</organism>
<accession>A0AAV4HZ20</accession>